<sequence length="248" mass="27325">MSSARIDFEGQYGGIDCCAPQPFKISKTKPAILDGRMTNLEWMSFCERIDAALHPLNKLRRFAGYATIVLVMAFIAVPVAVAIRSINNFNSPYGSSNSPNIAAFIIGPLVAMCGLVSIHCFIAKKSNSVMEDLQTICDGVSKQLPRLSFHVRFERHYYHRSSDNTSSHTTNYIEVIVAGDSAVVPYATAVEPVIPYPTAPEMEYPSFAGNVSSDKKSPAERLATLEAMKPYLSDKEYSEKRTEILDGV</sequence>
<organism evidence="2">
    <name type="scientific">Pseudictyota dubia</name>
    <dbReference type="NCBI Taxonomy" id="2749911"/>
    <lineage>
        <taxon>Eukaryota</taxon>
        <taxon>Sar</taxon>
        <taxon>Stramenopiles</taxon>
        <taxon>Ochrophyta</taxon>
        <taxon>Bacillariophyta</taxon>
        <taxon>Mediophyceae</taxon>
        <taxon>Biddulphiophycidae</taxon>
        <taxon>Eupodiscales</taxon>
        <taxon>Odontellaceae</taxon>
        <taxon>Pseudictyota</taxon>
    </lineage>
</organism>
<dbReference type="EMBL" id="HBED01036858">
    <property type="protein sequence ID" value="CAD8320136.1"/>
    <property type="molecule type" value="Transcribed_RNA"/>
</dbReference>
<evidence type="ECO:0000256" key="1">
    <source>
        <dbReference type="SAM" id="Phobius"/>
    </source>
</evidence>
<reference evidence="2" key="1">
    <citation type="submission" date="2021-01" db="EMBL/GenBank/DDBJ databases">
        <authorList>
            <person name="Corre E."/>
            <person name="Pelletier E."/>
            <person name="Niang G."/>
            <person name="Scheremetjew M."/>
            <person name="Finn R."/>
            <person name="Kale V."/>
            <person name="Holt S."/>
            <person name="Cochrane G."/>
            <person name="Meng A."/>
            <person name="Brown T."/>
            <person name="Cohen L."/>
        </authorList>
    </citation>
    <scope>NUCLEOTIDE SEQUENCE</scope>
    <source>
        <strain evidence="2">CCMP147</strain>
    </source>
</reference>
<accession>A0A7R9WBW3</accession>
<name>A0A7R9WBW3_9STRA</name>
<feature type="transmembrane region" description="Helical" evidence="1">
    <location>
        <begin position="62"/>
        <end position="81"/>
    </location>
</feature>
<feature type="transmembrane region" description="Helical" evidence="1">
    <location>
        <begin position="101"/>
        <end position="122"/>
    </location>
</feature>
<keyword evidence="1" id="KW-1133">Transmembrane helix</keyword>
<keyword evidence="1" id="KW-0472">Membrane</keyword>
<proteinExistence type="predicted"/>
<gene>
    <name evidence="2" type="ORF">TDUB1175_LOCUS18552</name>
</gene>
<protein>
    <submittedName>
        <fullName evidence="2">Uncharacterized protein</fullName>
    </submittedName>
</protein>
<dbReference type="AlphaFoldDB" id="A0A7R9WBW3"/>
<evidence type="ECO:0000313" key="2">
    <source>
        <dbReference type="EMBL" id="CAD8320136.1"/>
    </source>
</evidence>
<keyword evidence="1" id="KW-0812">Transmembrane</keyword>